<evidence type="ECO:0000313" key="3">
    <source>
        <dbReference type="Proteomes" id="UP000613177"/>
    </source>
</evidence>
<reference evidence="2" key="1">
    <citation type="submission" date="2021-01" db="EMBL/GenBank/DDBJ databases">
        <title>Metabolic potential, ecology and presence of endohyphal bacteria is reflected in genomic diversity of Mucoromycotina.</title>
        <authorList>
            <person name="Muszewska A."/>
            <person name="Okrasinska A."/>
            <person name="Steczkiewicz K."/>
            <person name="Drgas O."/>
            <person name="Orlowska M."/>
            <person name="Perlinska-Lenart U."/>
            <person name="Aleksandrzak-Piekarczyk T."/>
            <person name="Szatraj K."/>
            <person name="Zielenkiewicz U."/>
            <person name="Pilsyk S."/>
            <person name="Malc E."/>
            <person name="Mieczkowski P."/>
            <person name="Kruszewska J.S."/>
            <person name="Biernat P."/>
            <person name="Pawlowska J."/>
        </authorList>
    </citation>
    <scope>NUCLEOTIDE SEQUENCE</scope>
    <source>
        <strain evidence="2">WA0000018081</strain>
    </source>
</reference>
<protein>
    <submittedName>
        <fullName evidence="2">Uncharacterized protein</fullName>
    </submittedName>
</protein>
<evidence type="ECO:0000256" key="1">
    <source>
        <dbReference type="SAM" id="MobiDB-lite"/>
    </source>
</evidence>
<organism evidence="2 3">
    <name type="scientific">Thamnidium elegans</name>
    <dbReference type="NCBI Taxonomy" id="101142"/>
    <lineage>
        <taxon>Eukaryota</taxon>
        <taxon>Fungi</taxon>
        <taxon>Fungi incertae sedis</taxon>
        <taxon>Mucoromycota</taxon>
        <taxon>Mucoromycotina</taxon>
        <taxon>Mucoromycetes</taxon>
        <taxon>Mucorales</taxon>
        <taxon>Mucorineae</taxon>
        <taxon>Mucoraceae</taxon>
        <taxon>Thamnidium</taxon>
    </lineage>
</organism>
<proteinExistence type="predicted"/>
<dbReference type="Proteomes" id="UP000613177">
    <property type="component" value="Unassembled WGS sequence"/>
</dbReference>
<feature type="region of interest" description="Disordered" evidence="1">
    <location>
        <begin position="125"/>
        <end position="159"/>
    </location>
</feature>
<accession>A0A8H7VY16</accession>
<evidence type="ECO:0000313" key="2">
    <source>
        <dbReference type="EMBL" id="KAG2232883.1"/>
    </source>
</evidence>
<keyword evidence="3" id="KW-1185">Reference proteome</keyword>
<name>A0A8H7VY16_9FUNG</name>
<dbReference type="AlphaFoldDB" id="A0A8H7VY16"/>
<gene>
    <name evidence="2" type="ORF">INT48_004896</name>
</gene>
<sequence length="159" mass="18544">MENICTLDLSKLMDIIQAVDIYLPHPLTTTPTNIKFAIVSDLERRCYTGSRRRQNYVDKLKIAKYIKDIKYNIQTAKTANLGTYKTYQPYLLEDLPRPLQFYSQQSAPFAFYDYQGRQRVKEEVANIISNGGKERNPTKKKNTKKNGKKEKEKKRKKSG</sequence>
<feature type="compositionally biased region" description="Basic residues" evidence="1">
    <location>
        <begin position="138"/>
        <end position="159"/>
    </location>
</feature>
<comment type="caution">
    <text evidence="2">The sequence shown here is derived from an EMBL/GenBank/DDBJ whole genome shotgun (WGS) entry which is preliminary data.</text>
</comment>
<dbReference type="EMBL" id="JAEPRE010000096">
    <property type="protein sequence ID" value="KAG2232883.1"/>
    <property type="molecule type" value="Genomic_DNA"/>
</dbReference>